<keyword evidence="1" id="KW-0472">Membrane</keyword>
<reference evidence="2 3" key="1">
    <citation type="submission" date="2020-02" db="EMBL/GenBank/DDBJ databases">
        <title>Draft genome sequence of Haematococcus lacustris strain NIES-144.</title>
        <authorList>
            <person name="Morimoto D."/>
            <person name="Nakagawa S."/>
            <person name="Yoshida T."/>
            <person name="Sawayama S."/>
        </authorList>
    </citation>
    <scope>NUCLEOTIDE SEQUENCE [LARGE SCALE GENOMIC DNA]</scope>
    <source>
        <strain evidence="2 3">NIES-144</strain>
    </source>
</reference>
<dbReference type="Proteomes" id="UP000485058">
    <property type="component" value="Unassembled WGS sequence"/>
</dbReference>
<feature type="transmembrane region" description="Helical" evidence="1">
    <location>
        <begin position="98"/>
        <end position="125"/>
    </location>
</feature>
<feature type="transmembrane region" description="Helical" evidence="1">
    <location>
        <begin position="137"/>
        <end position="160"/>
    </location>
</feature>
<dbReference type="EMBL" id="BLLF01005143">
    <property type="protein sequence ID" value="GFH30780.1"/>
    <property type="molecule type" value="Genomic_DNA"/>
</dbReference>
<sequence>MTAAYFNPNPVMTRGPLSGAGQSLISFFRNCSFGGVTFLPTNNIIVPVEVPCSGSTATGAALRPASTFCETADQFAWMEYAESLALCAPYSALSVQRYLAAALGWVGGGGSFALELALGGLSILLRLLLCAWLAREYWALNLWQLAVWLTGCMAAVGAGVGPPHGLQVDQVFFAPQS</sequence>
<name>A0A6A0AD35_HAELA</name>
<protein>
    <submittedName>
        <fullName evidence="2">Gametolysin peptidase M11</fullName>
    </submittedName>
</protein>
<evidence type="ECO:0000313" key="2">
    <source>
        <dbReference type="EMBL" id="GFH30780.1"/>
    </source>
</evidence>
<keyword evidence="3" id="KW-1185">Reference proteome</keyword>
<proteinExistence type="predicted"/>
<accession>A0A6A0AD35</accession>
<keyword evidence="1" id="KW-0812">Transmembrane</keyword>
<keyword evidence="1" id="KW-1133">Transmembrane helix</keyword>
<organism evidence="2 3">
    <name type="scientific">Haematococcus lacustris</name>
    <name type="common">Green alga</name>
    <name type="synonym">Haematococcus pluvialis</name>
    <dbReference type="NCBI Taxonomy" id="44745"/>
    <lineage>
        <taxon>Eukaryota</taxon>
        <taxon>Viridiplantae</taxon>
        <taxon>Chlorophyta</taxon>
        <taxon>core chlorophytes</taxon>
        <taxon>Chlorophyceae</taxon>
        <taxon>CS clade</taxon>
        <taxon>Chlamydomonadales</taxon>
        <taxon>Haematococcaceae</taxon>
        <taxon>Haematococcus</taxon>
    </lineage>
</organism>
<gene>
    <name evidence="2" type="ORF">HaLaN_29699</name>
</gene>
<evidence type="ECO:0000256" key="1">
    <source>
        <dbReference type="SAM" id="Phobius"/>
    </source>
</evidence>
<dbReference type="AlphaFoldDB" id="A0A6A0AD35"/>
<comment type="caution">
    <text evidence="2">The sequence shown here is derived from an EMBL/GenBank/DDBJ whole genome shotgun (WGS) entry which is preliminary data.</text>
</comment>
<evidence type="ECO:0000313" key="3">
    <source>
        <dbReference type="Proteomes" id="UP000485058"/>
    </source>
</evidence>